<dbReference type="STRING" id="282301.A0A267H2Z0"/>
<keyword evidence="3 6" id="KW-0694">RNA-binding</keyword>
<dbReference type="PANTHER" id="PTHR13288:SF8">
    <property type="entry name" value="SPLICING FACTOR 45"/>
    <property type="match status" value="1"/>
</dbReference>
<evidence type="ECO:0000256" key="5">
    <source>
        <dbReference type="ARBA" id="ARBA00023242"/>
    </source>
</evidence>
<evidence type="ECO:0000256" key="6">
    <source>
        <dbReference type="PIRNR" id="PIRNR031066"/>
    </source>
</evidence>
<dbReference type="PROSITE" id="PS50174">
    <property type="entry name" value="G_PATCH"/>
    <property type="match status" value="1"/>
</dbReference>
<dbReference type="InterPro" id="IPR003954">
    <property type="entry name" value="RRM_euk-type"/>
</dbReference>
<evidence type="ECO:0000256" key="4">
    <source>
        <dbReference type="ARBA" id="ARBA00023187"/>
    </source>
</evidence>
<dbReference type="PIRSF" id="PIRSF031066">
    <property type="entry name" value="Splicing_factor_SPF45"/>
    <property type="match status" value="1"/>
</dbReference>
<reference evidence="11 12" key="1">
    <citation type="submission" date="2017-06" db="EMBL/GenBank/DDBJ databases">
        <title>A platform for efficient transgenesis in Macrostomum lignano, a flatworm model organism for stem cell research.</title>
        <authorList>
            <person name="Berezikov E."/>
        </authorList>
    </citation>
    <scope>NUCLEOTIDE SEQUENCE [LARGE SCALE GENOMIC DNA]</scope>
    <source>
        <strain evidence="11">DV1</strain>
        <tissue evidence="11">Whole organism</tissue>
    </source>
</reference>
<dbReference type="GO" id="GO:0003723">
    <property type="term" value="F:RNA binding"/>
    <property type="evidence" value="ECO:0007669"/>
    <property type="project" value="UniProtKB-UniRule"/>
</dbReference>
<keyword evidence="6" id="KW-0747">Spliceosome</keyword>
<keyword evidence="5 6" id="KW-0539">Nucleus</keyword>
<dbReference type="InterPro" id="IPR000504">
    <property type="entry name" value="RRM_dom"/>
</dbReference>
<gene>
    <name evidence="11" type="ORF">BOX15_Mlig031765g2</name>
    <name evidence="10" type="ORF">BOX15_Mlig031765g5</name>
</gene>
<dbReference type="Pfam" id="PF01585">
    <property type="entry name" value="G-patch"/>
    <property type="match status" value="1"/>
</dbReference>
<evidence type="ECO:0000256" key="2">
    <source>
        <dbReference type="ARBA" id="ARBA00022664"/>
    </source>
</evidence>
<keyword evidence="2 6" id="KW-0507">mRNA processing</keyword>
<dbReference type="GO" id="GO:0071011">
    <property type="term" value="C:precatalytic spliceosome"/>
    <property type="evidence" value="ECO:0007669"/>
    <property type="project" value="TreeGrafter"/>
</dbReference>
<feature type="region of interest" description="Disordered" evidence="7">
    <location>
        <begin position="1"/>
        <end position="25"/>
    </location>
</feature>
<feature type="compositionally biased region" description="Basic and acidic residues" evidence="7">
    <location>
        <begin position="187"/>
        <end position="200"/>
    </location>
</feature>
<keyword evidence="4 6" id="KW-0508">mRNA splicing</keyword>
<dbReference type="CDD" id="cd12647">
    <property type="entry name" value="RRM_UHM_SPF45"/>
    <property type="match status" value="1"/>
</dbReference>
<feature type="domain" description="G-patch" evidence="9">
    <location>
        <begin position="257"/>
        <end position="297"/>
    </location>
</feature>
<dbReference type="AlphaFoldDB" id="A0A267H2Z0"/>
<feature type="compositionally biased region" description="Low complexity" evidence="7">
    <location>
        <begin position="168"/>
        <end position="186"/>
    </location>
</feature>
<feature type="region of interest" description="Disordered" evidence="7">
    <location>
        <begin position="38"/>
        <end position="67"/>
    </location>
</feature>
<evidence type="ECO:0000313" key="10">
    <source>
        <dbReference type="EMBL" id="PAA82669.1"/>
    </source>
</evidence>
<dbReference type="InterPro" id="IPR034653">
    <property type="entry name" value="SPF45_RRM"/>
</dbReference>
<comment type="caution">
    <text evidence="11">The sequence shown here is derived from an EMBL/GenBank/DDBJ whole genome shotgun (WGS) entry which is preliminary data.</text>
</comment>
<organism evidence="11 12">
    <name type="scientific">Macrostomum lignano</name>
    <dbReference type="NCBI Taxonomy" id="282301"/>
    <lineage>
        <taxon>Eukaryota</taxon>
        <taxon>Metazoa</taxon>
        <taxon>Spiralia</taxon>
        <taxon>Lophotrochozoa</taxon>
        <taxon>Platyhelminthes</taxon>
        <taxon>Rhabditophora</taxon>
        <taxon>Macrostomorpha</taxon>
        <taxon>Macrostomida</taxon>
        <taxon>Macrostomidae</taxon>
        <taxon>Macrostomum</taxon>
    </lineage>
</organism>
<dbReference type="EMBL" id="NIVC01000459">
    <property type="protein sequence ID" value="PAA82669.1"/>
    <property type="molecule type" value="Genomic_DNA"/>
</dbReference>
<dbReference type="InterPro" id="IPR000467">
    <property type="entry name" value="G_patch_dom"/>
</dbReference>
<evidence type="ECO:0000256" key="3">
    <source>
        <dbReference type="ARBA" id="ARBA00022884"/>
    </source>
</evidence>
<dbReference type="SMART" id="SM00361">
    <property type="entry name" value="RRM_1"/>
    <property type="match status" value="1"/>
</dbReference>
<dbReference type="InterPro" id="IPR035979">
    <property type="entry name" value="RBD_domain_sf"/>
</dbReference>
<dbReference type="Pfam" id="PF00076">
    <property type="entry name" value="RRM_1"/>
    <property type="match status" value="1"/>
</dbReference>
<dbReference type="InterPro" id="IPR040052">
    <property type="entry name" value="RBM17"/>
</dbReference>
<dbReference type="Gene3D" id="3.30.70.330">
    <property type="match status" value="1"/>
</dbReference>
<dbReference type="SMART" id="SM00443">
    <property type="entry name" value="G_patch"/>
    <property type="match status" value="1"/>
</dbReference>
<comment type="subunit">
    <text evidence="6">Associates with the spliceosome.</text>
</comment>
<feature type="region of interest" description="Disordered" evidence="7">
    <location>
        <begin position="155"/>
        <end position="258"/>
    </location>
</feature>
<comment type="subcellular location">
    <subcellularLocation>
        <location evidence="1 6">Nucleus</location>
    </subcellularLocation>
</comment>
<dbReference type="EMBL" id="NIVC01000042">
    <property type="protein sequence ID" value="PAA92658.1"/>
    <property type="molecule type" value="Genomic_DNA"/>
</dbReference>
<evidence type="ECO:0000256" key="1">
    <source>
        <dbReference type="ARBA" id="ARBA00004123"/>
    </source>
</evidence>
<dbReference type="FunFam" id="3.30.70.330:FF:000382">
    <property type="entry name" value="G-patch domain-containing protein"/>
    <property type="match status" value="1"/>
</dbReference>
<dbReference type="PROSITE" id="PS50102">
    <property type="entry name" value="RRM"/>
    <property type="match status" value="1"/>
</dbReference>
<dbReference type="SUPFAM" id="SSF54928">
    <property type="entry name" value="RNA-binding domain, RBD"/>
    <property type="match status" value="1"/>
</dbReference>
<dbReference type="PANTHER" id="PTHR13288">
    <property type="entry name" value="SPLICING FACTOR 45 SPF45"/>
    <property type="match status" value="1"/>
</dbReference>
<dbReference type="SMART" id="SM00360">
    <property type="entry name" value="RRM"/>
    <property type="match status" value="1"/>
</dbReference>
<dbReference type="GO" id="GO:0005654">
    <property type="term" value="C:nucleoplasm"/>
    <property type="evidence" value="ECO:0007669"/>
    <property type="project" value="UniProtKB-UniRule"/>
</dbReference>
<dbReference type="GO" id="GO:0045292">
    <property type="term" value="P:mRNA cis splicing, via spliceosome"/>
    <property type="evidence" value="ECO:0007669"/>
    <property type="project" value="UniProtKB-UniRule"/>
</dbReference>
<dbReference type="GO" id="GO:0000380">
    <property type="term" value="P:alternative mRNA splicing, via spliceosome"/>
    <property type="evidence" value="ECO:0007669"/>
    <property type="project" value="TreeGrafter"/>
</dbReference>
<protein>
    <recommendedName>
        <fullName evidence="6">Splicing factor 45</fullName>
    </recommendedName>
    <alternativeName>
        <fullName evidence="6">RNA-binding motif protein 17</fullName>
    </alternativeName>
</protein>
<evidence type="ECO:0000259" key="8">
    <source>
        <dbReference type="PROSITE" id="PS50102"/>
    </source>
</evidence>
<evidence type="ECO:0000259" key="9">
    <source>
        <dbReference type="PROSITE" id="PS50174"/>
    </source>
</evidence>
<dbReference type="Proteomes" id="UP000215902">
    <property type="component" value="Unassembled WGS sequence"/>
</dbReference>
<feature type="compositionally biased region" description="Gly residues" evidence="7">
    <location>
        <begin position="14"/>
        <end position="23"/>
    </location>
</feature>
<evidence type="ECO:0000313" key="12">
    <source>
        <dbReference type="Proteomes" id="UP000215902"/>
    </source>
</evidence>
<keyword evidence="12" id="KW-1185">Reference proteome</keyword>
<name>A0A267H2Z0_9PLAT</name>
<feature type="domain" description="RRM" evidence="8">
    <location>
        <begin position="311"/>
        <end position="397"/>
    </location>
</feature>
<accession>A0A267H2Z0</accession>
<sequence>MSLYDDLDVTPGANSGGVGGGSAASGWSLPMQKTLLLQQQKRLQQQQQQQAASGGSGSASSGPTLAPVLNLRGKQRDSRHGVIVGNLGSGVGGGEYRFNQRTGRMERAEPVAGVAKSIANDPTLSLGPDDNYNPFYPNEYDEVIGMIRAKRKMQELADNEKQIKQKQQKQQQKQQQQQQQQQPQRQSGHDSDGSFDRSGSDTDEEEDKKRQMGRGAYIAPPSSLVEQDSKLPPVDQSSSSAQYPPFGKQSLAEKHNVSSAAAKMMAKMGYRHGQGLGREGQGMASALSVEKTSKRGGKIVSELDRYKNPSLVIMLTNMVGPGEVDDELEDEIKDECQKYGPVVLVTIFEFQRPNIPPEEAVRIFVEFERMDSAIKAMNELNGRFFGGRTVTCRFYDTEKFRDLELEGQPMPLELNE</sequence>
<dbReference type="OrthoDB" id="5411533at2759"/>
<evidence type="ECO:0000256" key="7">
    <source>
        <dbReference type="SAM" id="MobiDB-lite"/>
    </source>
</evidence>
<evidence type="ECO:0000313" key="11">
    <source>
        <dbReference type="EMBL" id="PAA92658.1"/>
    </source>
</evidence>
<dbReference type="InterPro" id="IPR012677">
    <property type="entry name" value="Nucleotide-bd_a/b_plait_sf"/>
</dbReference>
<proteinExistence type="predicted"/>
<comment type="function">
    <text evidence="6">Splice factor that binds to the single-stranded 3'AG at the exon/intron border and promotes its utilization in the second catalytic step. Involved in the regulation of alternative splicing and the utilization of cryptic splice sites.</text>
</comment>